<evidence type="ECO:0000313" key="2">
    <source>
        <dbReference type="Proteomes" id="UP001287356"/>
    </source>
</evidence>
<reference evidence="1" key="1">
    <citation type="journal article" date="2023" name="Mol. Phylogenet. Evol.">
        <title>Genome-scale phylogeny and comparative genomics of the fungal order Sordariales.</title>
        <authorList>
            <person name="Hensen N."/>
            <person name="Bonometti L."/>
            <person name="Westerberg I."/>
            <person name="Brannstrom I.O."/>
            <person name="Guillou S."/>
            <person name="Cros-Aarteil S."/>
            <person name="Calhoun S."/>
            <person name="Haridas S."/>
            <person name="Kuo A."/>
            <person name="Mondo S."/>
            <person name="Pangilinan J."/>
            <person name="Riley R."/>
            <person name="LaButti K."/>
            <person name="Andreopoulos B."/>
            <person name="Lipzen A."/>
            <person name="Chen C."/>
            <person name="Yan M."/>
            <person name="Daum C."/>
            <person name="Ng V."/>
            <person name="Clum A."/>
            <person name="Steindorff A."/>
            <person name="Ohm R.A."/>
            <person name="Martin F."/>
            <person name="Silar P."/>
            <person name="Natvig D.O."/>
            <person name="Lalanne C."/>
            <person name="Gautier V."/>
            <person name="Ament-Velasquez S.L."/>
            <person name="Kruys A."/>
            <person name="Hutchinson M.I."/>
            <person name="Powell A.J."/>
            <person name="Barry K."/>
            <person name="Miller A.N."/>
            <person name="Grigoriev I.V."/>
            <person name="Debuchy R."/>
            <person name="Gladieux P."/>
            <person name="Hiltunen Thoren M."/>
            <person name="Johannesson H."/>
        </authorList>
    </citation>
    <scope>NUCLEOTIDE SEQUENCE</scope>
    <source>
        <strain evidence="1">CBS 958.72</strain>
    </source>
</reference>
<comment type="caution">
    <text evidence="1">The sequence shown here is derived from an EMBL/GenBank/DDBJ whole genome shotgun (WGS) entry which is preliminary data.</text>
</comment>
<sequence length="237" mass="26620">MASSIFSLEVAERCLDEDGFFRLDNPSIGEDISDIEQKGFPWVSKCGLDFCRKYVLDDRNIKAVVESILGECTLVHLLRYGAYPDHIVSFWAGGANVGRHSLLVHLHPKGAQVEYYKGSHIHDLPRKKGARFLWETEPSALSEVNCIAKAEPFPDGGIVILDGRLRYVLVKAYTIAVEFVKSDSLDKNWPKMPVPLELEPQVLGMESEKIKVNYKLLEKRGSNVGERGKSVEEQSKT</sequence>
<reference evidence="1" key="2">
    <citation type="submission" date="2023-06" db="EMBL/GenBank/DDBJ databases">
        <authorList>
            <consortium name="Lawrence Berkeley National Laboratory"/>
            <person name="Haridas S."/>
            <person name="Hensen N."/>
            <person name="Bonometti L."/>
            <person name="Westerberg I."/>
            <person name="Brannstrom I.O."/>
            <person name="Guillou S."/>
            <person name="Cros-Aarteil S."/>
            <person name="Calhoun S."/>
            <person name="Kuo A."/>
            <person name="Mondo S."/>
            <person name="Pangilinan J."/>
            <person name="Riley R."/>
            <person name="Labutti K."/>
            <person name="Andreopoulos B."/>
            <person name="Lipzen A."/>
            <person name="Chen C."/>
            <person name="Yanf M."/>
            <person name="Daum C."/>
            <person name="Ng V."/>
            <person name="Clum A."/>
            <person name="Steindorff A."/>
            <person name="Ohm R."/>
            <person name="Martin F."/>
            <person name="Silar P."/>
            <person name="Natvig D."/>
            <person name="Lalanne C."/>
            <person name="Gautier V."/>
            <person name="Ament-Velasquez S.L."/>
            <person name="Kruys A."/>
            <person name="Hutchinson M.I."/>
            <person name="Powell A.J."/>
            <person name="Barry K."/>
            <person name="Miller A.N."/>
            <person name="Grigoriev I.V."/>
            <person name="Debuchy R."/>
            <person name="Gladieux P."/>
            <person name="Thoren M.H."/>
            <person name="Johannesson H."/>
        </authorList>
    </citation>
    <scope>NUCLEOTIDE SEQUENCE</scope>
    <source>
        <strain evidence="1">CBS 958.72</strain>
    </source>
</reference>
<name>A0AAE0N658_9PEZI</name>
<evidence type="ECO:0000313" key="1">
    <source>
        <dbReference type="EMBL" id="KAK3371623.1"/>
    </source>
</evidence>
<dbReference type="EMBL" id="JAULSN010000005">
    <property type="protein sequence ID" value="KAK3371623.1"/>
    <property type="molecule type" value="Genomic_DNA"/>
</dbReference>
<dbReference type="Proteomes" id="UP001287356">
    <property type="component" value="Unassembled WGS sequence"/>
</dbReference>
<keyword evidence="2" id="KW-1185">Reference proteome</keyword>
<proteinExistence type="predicted"/>
<gene>
    <name evidence="1" type="ORF">B0T24DRAFT_629775</name>
</gene>
<dbReference type="AlphaFoldDB" id="A0AAE0N658"/>
<accession>A0AAE0N658</accession>
<protein>
    <submittedName>
        <fullName evidence="1">Uncharacterized protein</fullName>
    </submittedName>
</protein>
<organism evidence="1 2">
    <name type="scientific">Lasiosphaeria ovina</name>
    <dbReference type="NCBI Taxonomy" id="92902"/>
    <lineage>
        <taxon>Eukaryota</taxon>
        <taxon>Fungi</taxon>
        <taxon>Dikarya</taxon>
        <taxon>Ascomycota</taxon>
        <taxon>Pezizomycotina</taxon>
        <taxon>Sordariomycetes</taxon>
        <taxon>Sordariomycetidae</taxon>
        <taxon>Sordariales</taxon>
        <taxon>Lasiosphaeriaceae</taxon>
        <taxon>Lasiosphaeria</taxon>
    </lineage>
</organism>